<dbReference type="InterPro" id="IPR015422">
    <property type="entry name" value="PyrdxlP-dep_Trfase_small"/>
</dbReference>
<evidence type="ECO:0000256" key="3">
    <source>
        <dbReference type="ARBA" id="ARBA00022679"/>
    </source>
</evidence>
<dbReference type="PANTHER" id="PTHR43807">
    <property type="entry name" value="FI04487P"/>
    <property type="match status" value="1"/>
</dbReference>
<evidence type="ECO:0000259" key="5">
    <source>
        <dbReference type="Pfam" id="PF00155"/>
    </source>
</evidence>
<gene>
    <name evidence="6" type="ORF">ABT404_27560</name>
</gene>
<protein>
    <submittedName>
        <fullName evidence="6">Pyridoxal phosphate-dependent aminotransferase</fullName>
        <ecNumber evidence="6">2.6.1.-</ecNumber>
    </submittedName>
</protein>
<dbReference type="Proteomes" id="UP001474181">
    <property type="component" value="Unassembled WGS sequence"/>
</dbReference>
<keyword evidence="2 6" id="KW-0032">Aminotransferase</keyword>
<dbReference type="PANTHER" id="PTHR43807:SF20">
    <property type="entry name" value="FI04487P"/>
    <property type="match status" value="1"/>
</dbReference>
<dbReference type="Gene3D" id="3.90.1150.10">
    <property type="entry name" value="Aspartate Aminotransferase, domain 1"/>
    <property type="match status" value="1"/>
</dbReference>
<comment type="caution">
    <text evidence="6">The sequence shown here is derived from an EMBL/GenBank/DDBJ whole genome shotgun (WGS) entry which is preliminary data.</text>
</comment>
<comment type="cofactor">
    <cofactor evidence="1">
        <name>pyridoxal 5'-phosphate</name>
        <dbReference type="ChEBI" id="CHEBI:597326"/>
    </cofactor>
</comment>
<proteinExistence type="predicted"/>
<evidence type="ECO:0000256" key="2">
    <source>
        <dbReference type="ARBA" id="ARBA00022576"/>
    </source>
</evidence>
<evidence type="ECO:0000313" key="6">
    <source>
        <dbReference type="EMBL" id="MER7183185.1"/>
    </source>
</evidence>
<dbReference type="SUPFAM" id="SSF53383">
    <property type="entry name" value="PLP-dependent transferases"/>
    <property type="match status" value="1"/>
</dbReference>
<organism evidence="6 7">
    <name type="scientific">Streptomyces hyaluromycini</name>
    <dbReference type="NCBI Taxonomy" id="1377993"/>
    <lineage>
        <taxon>Bacteria</taxon>
        <taxon>Bacillati</taxon>
        <taxon>Actinomycetota</taxon>
        <taxon>Actinomycetes</taxon>
        <taxon>Kitasatosporales</taxon>
        <taxon>Streptomycetaceae</taxon>
        <taxon>Streptomyces</taxon>
    </lineage>
</organism>
<name>A0ABV1X2G5_9ACTN</name>
<reference evidence="6 7" key="1">
    <citation type="submission" date="2024-06" db="EMBL/GenBank/DDBJ databases">
        <title>The Natural Products Discovery Center: Release of the First 8490 Sequenced Strains for Exploring Actinobacteria Biosynthetic Diversity.</title>
        <authorList>
            <person name="Kalkreuter E."/>
            <person name="Kautsar S.A."/>
            <person name="Yang D."/>
            <person name="Bader C.D."/>
            <person name="Teijaro C.N."/>
            <person name="Fluegel L."/>
            <person name="Davis C.M."/>
            <person name="Simpson J.R."/>
            <person name="Lauterbach L."/>
            <person name="Steele A.D."/>
            <person name="Gui C."/>
            <person name="Meng S."/>
            <person name="Li G."/>
            <person name="Viehrig K."/>
            <person name="Ye F."/>
            <person name="Su P."/>
            <person name="Kiefer A.F."/>
            <person name="Nichols A."/>
            <person name="Cepeda A.J."/>
            <person name="Yan W."/>
            <person name="Fan B."/>
            <person name="Jiang Y."/>
            <person name="Adhikari A."/>
            <person name="Zheng C.-J."/>
            <person name="Schuster L."/>
            <person name="Cowan T.M."/>
            <person name="Smanski M.J."/>
            <person name="Chevrette M.G."/>
            <person name="De Carvalho L.P.S."/>
            <person name="Shen B."/>
        </authorList>
    </citation>
    <scope>NUCLEOTIDE SEQUENCE [LARGE SCALE GENOMIC DNA]</scope>
    <source>
        <strain evidence="6 7">NPDC000234</strain>
    </source>
</reference>
<dbReference type="RefSeq" id="WP_089100095.1">
    <property type="nucleotide sequence ID" value="NZ_BCFL01000017.1"/>
</dbReference>
<feature type="domain" description="Aminotransferase class I/classII large" evidence="5">
    <location>
        <begin position="37"/>
        <end position="391"/>
    </location>
</feature>
<keyword evidence="4" id="KW-0663">Pyridoxal phosphate</keyword>
<keyword evidence="3 6" id="KW-0808">Transferase</keyword>
<dbReference type="Gene3D" id="3.40.640.10">
    <property type="entry name" value="Type I PLP-dependent aspartate aminotransferase-like (Major domain)"/>
    <property type="match status" value="1"/>
</dbReference>
<evidence type="ECO:0000256" key="4">
    <source>
        <dbReference type="ARBA" id="ARBA00022898"/>
    </source>
</evidence>
<dbReference type="CDD" id="cd00609">
    <property type="entry name" value="AAT_like"/>
    <property type="match status" value="1"/>
</dbReference>
<accession>A0ABV1X2G5</accession>
<sequence>MTGMTSSERPLLNRRLAEFGTTIFAEMSALALSTGSINLGQGFPDTDGPEEVREAAVRALREGHGNQYPPGPGVPELRTAIAAHQQRRYGLSYDPDAEVLVTAGATEAIAAALLALLEPGDEVVALEPYYDSYAASIAMAGGTRVPVTLRPDAGAFRLDLDELRAAVTPRTRLLLINTPHNPTGTVLTRAELTAVAELAVERDLLVVTDEVYEHLVYDGAEHIPLATLPGMRERTVTIGSAGKTFSFTGWKVGWVTSTPELVTAVRSAKQFLTYVASGPFQYAVAEALALPDAYFETFRRDMQTKRDILAAGLTEAGFEVYDTTGTYFITTDIRPLGETDGFAFCRSLPERAGVVAIPNAVFYDHREAGAPFVRFAFCKRAEVLKEAAERLRQLS</sequence>
<dbReference type="InterPro" id="IPR004839">
    <property type="entry name" value="Aminotransferase_I/II_large"/>
</dbReference>
<dbReference type="EC" id="2.6.1.-" evidence="6"/>
<dbReference type="InterPro" id="IPR015421">
    <property type="entry name" value="PyrdxlP-dep_Trfase_major"/>
</dbReference>
<dbReference type="GO" id="GO:0008483">
    <property type="term" value="F:transaminase activity"/>
    <property type="evidence" value="ECO:0007669"/>
    <property type="project" value="UniProtKB-KW"/>
</dbReference>
<evidence type="ECO:0000256" key="1">
    <source>
        <dbReference type="ARBA" id="ARBA00001933"/>
    </source>
</evidence>
<dbReference type="Pfam" id="PF00155">
    <property type="entry name" value="Aminotran_1_2"/>
    <property type="match status" value="1"/>
</dbReference>
<dbReference type="InterPro" id="IPR051326">
    <property type="entry name" value="Kynurenine-oxoglutarate_AT"/>
</dbReference>
<dbReference type="EMBL" id="JBEPEK010000227">
    <property type="protein sequence ID" value="MER7183185.1"/>
    <property type="molecule type" value="Genomic_DNA"/>
</dbReference>
<keyword evidence="7" id="KW-1185">Reference proteome</keyword>
<dbReference type="NCBIfam" id="NF005855">
    <property type="entry name" value="PRK07777.1"/>
    <property type="match status" value="1"/>
</dbReference>
<dbReference type="InterPro" id="IPR015424">
    <property type="entry name" value="PyrdxlP-dep_Trfase"/>
</dbReference>
<evidence type="ECO:0000313" key="7">
    <source>
        <dbReference type="Proteomes" id="UP001474181"/>
    </source>
</evidence>